<keyword evidence="2" id="KW-1133">Transmembrane helix</keyword>
<feature type="transmembrane region" description="Helical" evidence="2">
    <location>
        <begin position="136"/>
        <end position="158"/>
    </location>
</feature>
<evidence type="ECO:0000313" key="5">
    <source>
        <dbReference type="Proteomes" id="UP000812277"/>
    </source>
</evidence>
<feature type="transmembrane region" description="Helical" evidence="2">
    <location>
        <begin position="20"/>
        <end position="45"/>
    </location>
</feature>
<comment type="similarity">
    <text evidence="1">Belongs to the DedA family.</text>
</comment>
<evidence type="ECO:0000259" key="3">
    <source>
        <dbReference type="Pfam" id="PF09335"/>
    </source>
</evidence>
<organism evidence="4 5">
    <name type="scientific">Paenibacillus oenotherae</name>
    <dbReference type="NCBI Taxonomy" id="1435645"/>
    <lineage>
        <taxon>Bacteria</taxon>
        <taxon>Bacillati</taxon>
        <taxon>Bacillota</taxon>
        <taxon>Bacilli</taxon>
        <taxon>Bacillales</taxon>
        <taxon>Paenibacillaceae</taxon>
        <taxon>Paenibacillus</taxon>
    </lineage>
</organism>
<dbReference type="PANTHER" id="PTHR42709">
    <property type="entry name" value="ALKALINE PHOSPHATASE LIKE PROTEIN"/>
    <property type="match status" value="1"/>
</dbReference>
<dbReference type="InterPro" id="IPR032816">
    <property type="entry name" value="VTT_dom"/>
</dbReference>
<gene>
    <name evidence="4" type="ORF">K0T92_18850</name>
</gene>
<keyword evidence="2" id="KW-0472">Membrane</keyword>
<accession>A0ABS7DA04</accession>
<keyword evidence="2" id="KW-0812">Transmembrane</keyword>
<keyword evidence="5" id="KW-1185">Reference proteome</keyword>
<protein>
    <submittedName>
        <fullName evidence="4">DedA family protein</fullName>
    </submittedName>
</protein>
<evidence type="ECO:0000256" key="1">
    <source>
        <dbReference type="ARBA" id="ARBA00010792"/>
    </source>
</evidence>
<feature type="transmembrane region" description="Helical" evidence="2">
    <location>
        <begin position="178"/>
        <end position="195"/>
    </location>
</feature>
<dbReference type="RefSeq" id="WP_219874060.1">
    <property type="nucleotide sequence ID" value="NZ_JAHZIJ010000016.1"/>
</dbReference>
<feature type="domain" description="VTT" evidence="3">
    <location>
        <begin position="32"/>
        <end position="158"/>
    </location>
</feature>
<feature type="transmembrane region" description="Helical" evidence="2">
    <location>
        <begin position="52"/>
        <end position="73"/>
    </location>
</feature>
<proteinExistence type="inferred from homology"/>
<evidence type="ECO:0000256" key="2">
    <source>
        <dbReference type="SAM" id="Phobius"/>
    </source>
</evidence>
<reference evidence="4 5" key="1">
    <citation type="submission" date="2021-07" db="EMBL/GenBank/DDBJ databases">
        <title>Paenibacillus radiodurans sp. nov., isolated from the southeastern edge of Tengger Desert.</title>
        <authorList>
            <person name="Zhang G."/>
        </authorList>
    </citation>
    <scope>NUCLEOTIDE SEQUENCE [LARGE SCALE GENOMIC DNA]</scope>
    <source>
        <strain evidence="4 5">DT7-4</strain>
    </source>
</reference>
<name>A0ABS7DA04_9BACL</name>
<dbReference type="PANTHER" id="PTHR42709:SF8">
    <property type="entry name" value="UNDECAPRENYL PHOSPHATE TRANSPORTER A"/>
    <property type="match status" value="1"/>
</dbReference>
<dbReference type="EMBL" id="JAHZIJ010000016">
    <property type="protein sequence ID" value="MBW7476782.1"/>
    <property type="molecule type" value="Genomic_DNA"/>
</dbReference>
<dbReference type="Pfam" id="PF09335">
    <property type="entry name" value="VTT_dom"/>
    <property type="match status" value="1"/>
</dbReference>
<sequence>MDWLRDVLHELLLWVESLGYYGILIGLLIEVIPSEIVLSFGGYLVHKGEITFTGAVVFGTLGAVGQQWILYAIGRFAGRPFFDKYGKFIKLKPKHLDLSEQWFRKYGAGIVFTARFVPVMRQAISIPAGIAKMNFWLFTLLTAIASVPWSLLFVYLGWKLGDQWESIDEKAAPYVQPAILIAIALLIIYVLIKYLRSRGRSV</sequence>
<dbReference type="InterPro" id="IPR051311">
    <property type="entry name" value="DedA_domain"/>
</dbReference>
<comment type="caution">
    <text evidence="4">The sequence shown here is derived from an EMBL/GenBank/DDBJ whole genome shotgun (WGS) entry which is preliminary data.</text>
</comment>
<dbReference type="Proteomes" id="UP000812277">
    <property type="component" value="Unassembled WGS sequence"/>
</dbReference>
<evidence type="ECO:0000313" key="4">
    <source>
        <dbReference type="EMBL" id="MBW7476782.1"/>
    </source>
</evidence>